<organism evidence="2 3">
    <name type="scientific">Dentipellis fragilis</name>
    <dbReference type="NCBI Taxonomy" id="205917"/>
    <lineage>
        <taxon>Eukaryota</taxon>
        <taxon>Fungi</taxon>
        <taxon>Dikarya</taxon>
        <taxon>Basidiomycota</taxon>
        <taxon>Agaricomycotina</taxon>
        <taxon>Agaricomycetes</taxon>
        <taxon>Russulales</taxon>
        <taxon>Hericiaceae</taxon>
        <taxon>Dentipellis</taxon>
    </lineage>
</organism>
<proteinExistence type="predicted"/>
<evidence type="ECO:0000313" key="2">
    <source>
        <dbReference type="EMBL" id="TFY57242.1"/>
    </source>
</evidence>
<name>A0A4Y9Y531_9AGAM</name>
<gene>
    <name evidence="2" type="ORF">EVG20_g8621</name>
</gene>
<dbReference type="EMBL" id="SEOQ01000765">
    <property type="protein sequence ID" value="TFY57242.1"/>
    <property type="molecule type" value="Genomic_DNA"/>
</dbReference>
<reference evidence="2 3" key="1">
    <citation type="submission" date="2019-02" db="EMBL/GenBank/DDBJ databases">
        <title>Genome sequencing of the rare red list fungi Dentipellis fragilis.</title>
        <authorList>
            <person name="Buettner E."/>
            <person name="Kellner H."/>
        </authorList>
    </citation>
    <scope>NUCLEOTIDE SEQUENCE [LARGE SCALE GENOMIC DNA]</scope>
    <source>
        <strain evidence="2 3">DSM 105465</strain>
    </source>
</reference>
<dbReference type="Proteomes" id="UP000298327">
    <property type="component" value="Unassembled WGS sequence"/>
</dbReference>
<keyword evidence="3" id="KW-1185">Reference proteome</keyword>
<protein>
    <submittedName>
        <fullName evidence="2">Uncharacterized protein</fullName>
    </submittedName>
</protein>
<evidence type="ECO:0000313" key="3">
    <source>
        <dbReference type="Proteomes" id="UP000298327"/>
    </source>
</evidence>
<feature type="region of interest" description="Disordered" evidence="1">
    <location>
        <begin position="1"/>
        <end position="20"/>
    </location>
</feature>
<dbReference type="OrthoDB" id="3269111at2759"/>
<accession>A0A4Y9Y531</accession>
<dbReference type="AlphaFoldDB" id="A0A4Y9Y531"/>
<feature type="compositionally biased region" description="Acidic residues" evidence="1">
    <location>
        <begin position="1"/>
        <end position="15"/>
    </location>
</feature>
<feature type="region of interest" description="Disordered" evidence="1">
    <location>
        <begin position="155"/>
        <end position="196"/>
    </location>
</feature>
<evidence type="ECO:0000256" key="1">
    <source>
        <dbReference type="SAM" id="MobiDB-lite"/>
    </source>
</evidence>
<comment type="caution">
    <text evidence="2">The sequence shown here is derived from an EMBL/GenBank/DDBJ whole genome shotgun (WGS) entry which is preliminary data.</text>
</comment>
<sequence>MRSDSIEGEENEDPVYGDWGPSTYNDGEGIIIKLEYFLYDNNKDKRRKNVKAPCINKSLSIHEDFGLSELIVTLVESVGRLEILGHSHLYHTAQGQENADEGEILSLSFSIYSTSDKNLDLASITDYDQMMKLVMKRKKPQLVIMARELHAIDNLDENDNTGTHTDREDNEEQEEQPARKKKKKEYELSSEETEQDEIIIQLKDAKNLEGLRD</sequence>